<evidence type="ECO:0000256" key="1">
    <source>
        <dbReference type="ARBA" id="ARBA00023002"/>
    </source>
</evidence>
<name>A0AA38RJT7_9PEZI</name>
<evidence type="ECO:0000313" key="2">
    <source>
        <dbReference type="EMBL" id="KAJ9139080.1"/>
    </source>
</evidence>
<dbReference type="Gene3D" id="3.40.50.720">
    <property type="entry name" value="NAD(P)-binding Rossmann-like Domain"/>
    <property type="match status" value="1"/>
</dbReference>
<reference evidence="2" key="1">
    <citation type="submission" date="2022-07" db="EMBL/GenBank/DDBJ databases">
        <title>Fungi with potential for degradation of polypropylene.</title>
        <authorList>
            <person name="Gostincar C."/>
        </authorList>
    </citation>
    <scope>NUCLEOTIDE SEQUENCE</scope>
    <source>
        <strain evidence="2">EXF-13308</strain>
    </source>
</reference>
<proteinExistence type="predicted"/>
<protein>
    <submittedName>
        <fullName evidence="2">Retinol dehydrogenase 12</fullName>
    </submittedName>
</protein>
<sequence>MSSLAAIRAQLRPIPVPTTSFAGQTVIVTGSNTGLGLEAARHFVRLDAARVILAVRSVKKGESAQASIEASTNRKDVVEVWQVDMSDYDSIRNFTIRCGSLDRLDVVIANAGVLRNTYEESGGTEITIKVNVIGTFLLVLNLLPILRKSRERTGQTARLVITSSVVHENACLPFSERNEPRIFEAFNKDKKSYINDRYNTSKLLEVLLVRSLAAAMQKGSHSAEPVILNAVNPGLCHSELDKEVKGIAGPVLKVAKALLARTTEVGGRTLVHSAAAGEESYGQYMSECEVKEPSAFVRSNEGLKAQQRVHDELLGILETIQPGIYDNI</sequence>
<dbReference type="GO" id="GO:0016491">
    <property type="term" value="F:oxidoreductase activity"/>
    <property type="evidence" value="ECO:0007669"/>
    <property type="project" value="UniProtKB-KW"/>
</dbReference>
<keyword evidence="1" id="KW-0560">Oxidoreductase</keyword>
<gene>
    <name evidence="2" type="ORF">NKR23_g8130</name>
</gene>
<accession>A0AA38RJT7</accession>
<dbReference type="AlphaFoldDB" id="A0AA38RJT7"/>
<dbReference type="PRINTS" id="PR00081">
    <property type="entry name" value="GDHRDH"/>
</dbReference>
<dbReference type="EMBL" id="JANBVO010000027">
    <property type="protein sequence ID" value="KAJ9139080.1"/>
    <property type="molecule type" value="Genomic_DNA"/>
</dbReference>
<comment type="caution">
    <text evidence="2">The sequence shown here is derived from an EMBL/GenBank/DDBJ whole genome shotgun (WGS) entry which is preliminary data.</text>
</comment>
<dbReference type="PANTHER" id="PTHR43157">
    <property type="entry name" value="PHOSPHATIDYLINOSITOL-GLYCAN BIOSYNTHESIS CLASS F PROTEIN-RELATED"/>
    <property type="match status" value="1"/>
</dbReference>
<dbReference type="SUPFAM" id="SSF51735">
    <property type="entry name" value="NAD(P)-binding Rossmann-fold domains"/>
    <property type="match status" value="1"/>
</dbReference>
<dbReference type="InterPro" id="IPR036291">
    <property type="entry name" value="NAD(P)-bd_dom_sf"/>
</dbReference>
<dbReference type="Pfam" id="PF00106">
    <property type="entry name" value="adh_short"/>
    <property type="match status" value="1"/>
</dbReference>
<dbReference type="PANTHER" id="PTHR43157:SF31">
    <property type="entry name" value="PHOSPHATIDYLINOSITOL-GLYCAN BIOSYNTHESIS CLASS F PROTEIN"/>
    <property type="match status" value="1"/>
</dbReference>
<dbReference type="Proteomes" id="UP001174694">
    <property type="component" value="Unassembled WGS sequence"/>
</dbReference>
<evidence type="ECO:0000313" key="3">
    <source>
        <dbReference type="Proteomes" id="UP001174694"/>
    </source>
</evidence>
<keyword evidence="3" id="KW-1185">Reference proteome</keyword>
<organism evidence="2 3">
    <name type="scientific">Pleurostoma richardsiae</name>
    <dbReference type="NCBI Taxonomy" id="41990"/>
    <lineage>
        <taxon>Eukaryota</taxon>
        <taxon>Fungi</taxon>
        <taxon>Dikarya</taxon>
        <taxon>Ascomycota</taxon>
        <taxon>Pezizomycotina</taxon>
        <taxon>Sordariomycetes</taxon>
        <taxon>Sordariomycetidae</taxon>
        <taxon>Calosphaeriales</taxon>
        <taxon>Pleurostomataceae</taxon>
        <taxon>Pleurostoma</taxon>
    </lineage>
</organism>
<dbReference type="InterPro" id="IPR002347">
    <property type="entry name" value="SDR_fam"/>
</dbReference>